<feature type="transmembrane region" description="Helical" evidence="1">
    <location>
        <begin position="6"/>
        <end position="23"/>
    </location>
</feature>
<dbReference type="Proteomes" id="UP000245720">
    <property type="component" value="Unassembled WGS sequence"/>
</dbReference>
<evidence type="ECO:0000313" key="2">
    <source>
        <dbReference type="EMBL" id="PWJ14640.1"/>
    </source>
</evidence>
<organism evidence="2 3">
    <name type="scientific">Ruminococcus flavefaciens</name>
    <dbReference type="NCBI Taxonomy" id="1265"/>
    <lineage>
        <taxon>Bacteria</taxon>
        <taxon>Bacillati</taxon>
        <taxon>Bacillota</taxon>
        <taxon>Clostridia</taxon>
        <taxon>Eubacteriales</taxon>
        <taxon>Oscillospiraceae</taxon>
        <taxon>Ruminococcus</taxon>
    </lineage>
</organism>
<dbReference type="EMBL" id="QGDI01000002">
    <property type="protein sequence ID" value="PWJ14640.1"/>
    <property type="molecule type" value="Genomic_DNA"/>
</dbReference>
<dbReference type="AlphaFoldDB" id="A0A315Y324"/>
<sequence>MDKINLFGGILLIILSCVELYCLHRLRVELRRKSQEKSEARREALRPPAYKKVRDSWAIYRNRRSLWASIKK</sequence>
<name>A0A315Y324_RUMFL</name>
<keyword evidence="1" id="KW-1133">Transmembrane helix</keyword>
<comment type="caution">
    <text evidence="2">The sequence shown here is derived from an EMBL/GenBank/DDBJ whole genome shotgun (WGS) entry which is preliminary data.</text>
</comment>
<protein>
    <submittedName>
        <fullName evidence="2">Uncharacterized protein</fullName>
    </submittedName>
</protein>
<keyword evidence="1" id="KW-0472">Membrane</keyword>
<accession>A0A315Y324</accession>
<evidence type="ECO:0000313" key="3">
    <source>
        <dbReference type="Proteomes" id="UP000245720"/>
    </source>
</evidence>
<dbReference type="RefSeq" id="WP_109725514.1">
    <property type="nucleotide sequence ID" value="NZ_QGDI01000002.1"/>
</dbReference>
<dbReference type="PROSITE" id="PS51257">
    <property type="entry name" value="PROKAR_LIPOPROTEIN"/>
    <property type="match status" value="1"/>
</dbReference>
<proteinExistence type="predicted"/>
<gene>
    <name evidence="2" type="ORF">IE37_00625</name>
</gene>
<keyword evidence="1" id="KW-0812">Transmembrane</keyword>
<evidence type="ECO:0000256" key="1">
    <source>
        <dbReference type="SAM" id="Phobius"/>
    </source>
</evidence>
<reference evidence="2 3" key="1">
    <citation type="submission" date="2018-05" db="EMBL/GenBank/DDBJ databases">
        <title>The Hungate 1000. A catalogue of reference genomes from the rumen microbiome.</title>
        <authorList>
            <person name="Kelly W."/>
        </authorList>
    </citation>
    <scope>NUCLEOTIDE SEQUENCE [LARGE SCALE GENOMIC DNA]</scope>
    <source>
        <strain evidence="2 3">SAb67</strain>
    </source>
</reference>